<keyword evidence="4 8" id="KW-0762">Sugar transport</keyword>
<dbReference type="GO" id="GO:1902815">
    <property type="term" value="P:N,N'-diacetylchitobiose import"/>
    <property type="evidence" value="ECO:0007669"/>
    <property type="project" value="TreeGrafter"/>
</dbReference>
<evidence type="ECO:0000256" key="4">
    <source>
        <dbReference type="ARBA" id="ARBA00022597"/>
    </source>
</evidence>
<comment type="caution">
    <text evidence="11">The sequence shown here is derived from an EMBL/GenBank/DDBJ whole genome shotgun (WGS) entry which is preliminary data.</text>
</comment>
<sequence>MKKISALLEKYLVPVATKLGTNTIIQALQRSFMVMLPVILVGSFSLILSRPPMPADAFAEGSYWFKVMTTWTEVTVNYGQAFKFLTTITLGIISIYLCLGMAYYLSRSYELNTVISLFVSLSAFLLVSSNGVEGGISNEYFGGEGLFVGIVVTTITMMSYRFFVKRKIGEVKLPESVPKILVASLSALTPIAALMIGFATLVTVLKLGLDSSVPEIIMTALHPLLTVVNTLPGILFIAALGQLMFWFGIHNNSVLGVVYPVLYGNLAANQAAYEAGTAMSELPNILTMPFLWTFSTIGGGGATLALVLLLMRSKSEQLKAVGKLSIVPGFFGINEPVIFGAPIAFNPIYFIPFVFVPTVNSIITYICMSTGLVNKTIAYAGGVTPNILSQFVATLDYRAVLLFFVLVALDMLLWYPFVKLHEKQLTDPVVEVS</sequence>
<dbReference type="Pfam" id="PF02378">
    <property type="entry name" value="PTS_EIIC"/>
    <property type="match status" value="1"/>
</dbReference>
<dbReference type="InterPro" id="IPR004501">
    <property type="entry name" value="PTS_EIIC_3"/>
</dbReference>
<evidence type="ECO:0000256" key="8">
    <source>
        <dbReference type="PIRNR" id="PIRNR006351"/>
    </source>
</evidence>
<protein>
    <recommendedName>
        <fullName evidence="8">Permease IIC component</fullName>
    </recommendedName>
</protein>
<accession>A0A940PE45</accession>
<feature type="transmembrane region" description="Helical" evidence="9">
    <location>
        <begin position="349"/>
        <end position="368"/>
    </location>
</feature>
<feature type="transmembrane region" description="Helical" evidence="9">
    <location>
        <begin position="111"/>
        <end position="128"/>
    </location>
</feature>
<keyword evidence="5 9" id="KW-0812">Transmembrane</keyword>
<organism evidence="11 12">
    <name type="scientific">Vagococcus allomyrinae</name>
    <dbReference type="NCBI Taxonomy" id="2794353"/>
    <lineage>
        <taxon>Bacteria</taxon>
        <taxon>Bacillati</taxon>
        <taxon>Bacillota</taxon>
        <taxon>Bacilli</taxon>
        <taxon>Lactobacillales</taxon>
        <taxon>Enterococcaceae</taxon>
        <taxon>Vagococcus</taxon>
    </lineage>
</organism>
<evidence type="ECO:0000256" key="5">
    <source>
        <dbReference type="ARBA" id="ARBA00022692"/>
    </source>
</evidence>
<comment type="function">
    <text evidence="8">The phosphoenolpyruvate-dependent sugar phosphotransferase system (PTS), a major carbohydrate active -transport system, catalyzes the phosphorylation of incoming sugar substrates concomitant with their translocation across the cell membrane.</text>
</comment>
<dbReference type="InterPro" id="IPR051088">
    <property type="entry name" value="PTS_Sugar-EIIC/EIIB"/>
</dbReference>
<keyword evidence="2 8" id="KW-0813">Transport</keyword>
<dbReference type="NCBIfam" id="TIGR00410">
    <property type="entry name" value="lacE"/>
    <property type="match status" value="1"/>
</dbReference>
<evidence type="ECO:0000256" key="6">
    <source>
        <dbReference type="ARBA" id="ARBA00022989"/>
    </source>
</evidence>
<keyword evidence="12" id="KW-1185">Reference proteome</keyword>
<dbReference type="EMBL" id="JAEEGA010000013">
    <property type="protein sequence ID" value="MBP1042917.1"/>
    <property type="molecule type" value="Genomic_DNA"/>
</dbReference>
<dbReference type="RefSeq" id="WP_209530620.1">
    <property type="nucleotide sequence ID" value="NZ_JAEEGA010000013.1"/>
</dbReference>
<feature type="transmembrane region" description="Helical" evidence="9">
    <location>
        <begin position="254"/>
        <end position="273"/>
    </location>
</feature>
<evidence type="ECO:0000256" key="9">
    <source>
        <dbReference type="SAM" id="Phobius"/>
    </source>
</evidence>
<evidence type="ECO:0000256" key="2">
    <source>
        <dbReference type="ARBA" id="ARBA00022448"/>
    </source>
</evidence>
<feature type="transmembrane region" description="Helical" evidence="9">
    <location>
        <begin position="321"/>
        <end position="343"/>
    </location>
</feature>
<feature type="transmembrane region" description="Helical" evidence="9">
    <location>
        <begin position="285"/>
        <end position="309"/>
    </location>
</feature>
<evidence type="ECO:0000313" key="11">
    <source>
        <dbReference type="EMBL" id="MBP1042917.1"/>
    </source>
</evidence>
<feature type="transmembrane region" description="Helical" evidence="9">
    <location>
        <begin position="84"/>
        <end position="104"/>
    </location>
</feature>
<evidence type="ECO:0000259" key="10">
    <source>
        <dbReference type="PROSITE" id="PS51105"/>
    </source>
</evidence>
<dbReference type="PANTHER" id="PTHR33989:SF4">
    <property type="entry name" value="PTS SYSTEM N,N'-DIACETYLCHITOBIOSE-SPECIFIC EIIC COMPONENT"/>
    <property type="match status" value="1"/>
</dbReference>
<feature type="transmembrane region" description="Helical" evidence="9">
    <location>
        <begin position="32"/>
        <end position="49"/>
    </location>
</feature>
<dbReference type="GO" id="GO:0009401">
    <property type="term" value="P:phosphoenolpyruvate-dependent sugar phosphotransferase system"/>
    <property type="evidence" value="ECO:0007669"/>
    <property type="project" value="InterPro"/>
</dbReference>
<dbReference type="PIRSF" id="PIRSF006351">
    <property type="entry name" value="PTS_EIIC-Cellobiose"/>
    <property type="match status" value="1"/>
</dbReference>
<dbReference type="InterPro" id="IPR004796">
    <property type="entry name" value="PTS_IIC_cello"/>
</dbReference>
<dbReference type="Proteomes" id="UP000674938">
    <property type="component" value="Unassembled WGS sequence"/>
</dbReference>
<evidence type="ECO:0000313" key="12">
    <source>
        <dbReference type="Proteomes" id="UP000674938"/>
    </source>
</evidence>
<dbReference type="GO" id="GO:0008982">
    <property type="term" value="F:protein-N(PI)-phosphohistidine-sugar phosphotransferase activity"/>
    <property type="evidence" value="ECO:0007669"/>
    <property type="project" value="UniProtKB-UniRule"/>
</dbReference>
<name>A0A940PE45_9ENTE</name>
<dbReference type="InterPro" id="IPR003352">
    <property type="entry name" value="PTS_EIIC"/>
</dbReference>
<comment type="subcellular location">
    <subcellularLocation>
        <location evidence="1">Cell membrane</location>
        <topology evidence="1">Multi-pass membrane protein</topology>
    </subcellularLocation>
</comment>
<dbReference type="PANTHER" id="PTHR33989">
    <property type="match status" value="1"/>
</dbReference>
<feature type="domain" description="PTS EIIC type-3" evidence="10">
    <location>
        <begin position="8"/>
        <end position="417"/>
    </location>
</feature>
<feature type="transmembrane region" description="Helical" evidence="9">
    <location>
        <begin position="399"/>
        <end position="417"/>
    </location>
</feature>
<evidence type="ECO:0000256" key="1">
    <source>
        <dbReference type="ARBA" id="ARBA00004651"/>
    </source>
</evidence>
<gene>
    <name evidence="11" type="ORF">I6N95_18030</name>
</gene>
<feature type="transmembrane region" description="Helical" evidence="9">
    <location>
        <begin position="140"/>
        <end position="160"/>
    </location>
</feature>
<dbReference type="PROSITE" id="PS51105">
    <property type="entry name" value="PTS_EIIC_TYPE_3"/>
    <property type="match status" value="1"/>
</dbReference>
<dbReference type="GO" id="GO:0005886">
    <property type="term" value="C:plasma membrane"/>
    <property type="evidence" value="ECO:0007669"/>
    <property type="project" value="UniProtKB-SubCell"/>
</dbReference>
<evidence type="ECO:0000256" key="3">
    <source>
        <dbReference type="ARBA" id="ARBA00022475"/>
    </source>
</evidence>
<evidence type="ECO:0000256" key="7">
    <source>
        <dbReference type="ARBA" id="ARBA00023136"/>
    </source>
</evidence>
<keyword evidence="3 8" id="KW-1003">Cell membrane</keyword>
<feature type="transmembrane region" description="Helical" evidence="9">
    <location>
        <begin position="180"/>
        <end position="204"/>
    </location>
</feature>
<dbReference type="AlphaFoldDB" id="A0A940PE45"/>
<feature type="transmembrane region" description="Helical" evidence="9">
    <location>
        <begin position="224"/>
        <end position="247"/>
    </location>
</feature>
<proteinExistence type="predicted"/>
<keyword evidence="6 9" id="KW-1133">Transmembrane helix</keyword>
<keyword evidence="7 8" id="KW-0472">Membrane</keyword>
<reference evidence="11" key="1">
    <citation type="submission" date="2020-12" db="EMBL/GenBank/DDBJ databases">
        <title>Vagococcus allomyrinae sp. nov. and Enterococcus lavae sp. nov., isolated from the larvae of Allomyrina dichotoma.</title>
        <authorList>
            <person name="Lee S.D."/>
        </authorList>
    </citation>
    <scope>NUCLEOTIDE SEQUENCE</scope>
    <source>
        <strain evidence="11">BWB3-3</strain>
    </source>
</reference>